<evidence type="ECO:0000313" key="3">
    <source>
        <dbReference type="WBParaSite" id="jg8868"/>
    </source>
</evidence>
<protein>
    <submittedName>
        <fullName evidence="3">Uncharacterized protein</fullName>
    </submittedName>
</protein>
<name>A0A915ESL6_9BILA</name>
<dbReference type="Proteomes" id="UP000887574">
    <property type="component" value="Unplaced"/>
</dbReference>
<reference evidence="3" key="1">
    <citation type="submission" date="2022-11" db="UniProtKB">
        <authorList>
            <consortium name="WormBaseParasite"/>
        </authorList>
    </citation>
    <scope>IDENTIFICATION</scope>
</reference>
<feature type="compositionally biased region" description="Polar residues" evidence="1">
    <location>
        <begin position="147"/>
        <end position="169"/>
    </location>
</feature>
<organism evidence="2 3">
    <name type="scientific">Ditylenchus dipsaci</name>
    <dbReference type="NCBI Taxonomy" id="166011"/>
    <lineage>
        <taxon>Eukaryota</taxon>
        <taxon>Metazoa</taxon>
        <taxon>Ecdysozoa</taxon>
        <taxon>Nematoda</taxon>
        <taxon>Chromadorea</taxon>
        <taxon>Rhabditida</taxon>
        <taxon>Tylenchina</taxon>
        <taxon>Tylenchomorpha</taxon>
        <taxon>Sphaerularioidea</taxon>
        <taxon>Anguinidae</taxon>
        <taxon>Anguininae</taxon>
        <taxon>Ditylenchus</taxon>
    </lineage>
</organism>
<feature type="region of interest" description="Disordered" evidence="1">
    <location>
        <begin position="44"/>
        <end position="132"/>
    </location>
</feature>
<feature type="compositionally biased region" description="Polar residues" evidence="1">
    <location>
        <begin position="54"/>
        <end position="68"/>
    </location>
</feature>
<feature type="region of interest" description="Disordered" evidence="1">
    <location>
        <begin position="146"/>
        <end position="173"/>
    </location>
</feature>
<proteinExistence type="predicted"/>
<dbReference type="WBParaSite" id="jg8868">
    <property type="protein sequence ID" value="jg8868"/>
    <property type="gene ID" value="jg8868"/>
</dbReference>
<feature type="compositionally biased region" description="Low complexity" evidence="1">
    <location>
        <begin position="85"/>
        <end position="98"/>
    </location>
</feature>
<evidence type="ECO:0000256" key="1">
    <source>
        <dbReference type="SAM" id="MobiDB-lite"/>
    </source>
</evidence>
<keyword evidence="2" id="KW-1185">Reference proteome</keyword>
<sequence>MGNEHTSMRLVERDRHLTTSRDFFHDRLDYLNNDLSKRRFSVDVTKAESKRQLNKPSSDQHSYSSSAESGRINAFKQPRHKARAQSSSQLLHNNLSYSTTEKSAASSQKRPLSPAVQEPLVGGRHRRMSVDDSAVHHRTIAAVVVDNETSGSSLPQRRYSRTTGKSSVSGVELQGGHRRYSRPLNQHADGFSPSAMDGGLCLAEQLKLSSYQTLTLQQTWPRIKSTVFSSVFRQLTQKNAVAKELFQKMSIVGGFSASKCCDQKEHVQLLVELFDASIQS</sequence>
<evidence type="ECO:0000313" key="2">
    <source>
        <dbReference type="Proteomes" id="UP000887574"/>
    </source>
</evidence>
<accession>A0A915ESL6</accession>
<dbReference type="AlphaFoldDB" id="A0A915ESL6"/>
<feature type="compositionally biased region" description="Polar residues" evidence="1">
    <location>
        <begin position="99"/>
        <end position="110"/>
    </location>
</feature>